<sequence length="351" mass="39209">MAPTKLRKGETPSLKSAIRTLASSLGITKSRPKPRQKLKLSAAICSTFFMLVGWGYYKYYARTAMTSRPYLQAATLASFFGLSLTTQASDMLLFDLSPQQQPHSPVKVSDHKGYNNQPAFSHDSQYLLFSSNRSMEQMDIYRHKLGETGLTNLTNTPTENEFSPQSPKAGVITYVVQEGVPHQSVWQKNLGEPRRRGINSMIPAGYYAQKTEVGTLIWARYGYNLYFEPLGDAADERHFVQANVGRSLHVIPNSNQFSFVRKQVDGTWVIKAFDPAEKTMKSLIAINPISEDYTWHPNGSIFAGRGSELVRWQPGEKDWSVVADLAPFGVNNIGRLAISPDGKHLALVDKN</sequence>
<dbReference type="SUPFAM" id="SSF82171">
    <property type="entry name" value="DPP6 N-terminal domain-like"/>
    <property type="match status" value="1"/>
</dbReference>
<dbReference type="EMBL" id="SWCJ01000021">
    <property type="protein sequence ID" value="TKB50750.1"/>
    <property type="molecule type" value="Genomic_DNA"/>
</dbReference>
<dbReference type="Proteomes" id="UP000305675">
    <property type="component" value="Unassembled WGS sequence"/>
</dbReference>
<keyword evidence="1" id="KW-0812">Transmembrane</keyword>
<dbReference type="Pfam" id="PF07676">
    <property type="entry name" value="PD40"/>
    <property type="match status" value="1"/>
</dbReference>
<protein>
    <recommendedName>
        <fullName evidence="4">WD40-like Beta Propeller Repeat</fullName>
    </recommendedName>
</protein>
<accession>A0A4U1BH97</accession>
<evidence type="ECO:0000313" key="3">
    <source>
        <dbReference type="Proteomes" id="UP000305675"/>
    </source>
</evidence>
<reference evidence="2 3" key="1">
    <citation type="submission" date="2019-04" db="EMBL/GenBank/DDBJ databases">
        <authorList>
            <person name="Hwang J.C."/>
        </authorList>
    </citation>
    <scope>NUCLEOTIDE SEQUENCE [LARGE SCALE GENOMIC DNA]</scope>
    <source>
        <strain evidence="2 3">IMCC35002</strain>
    </source>
</reference>
<dbReference type="AlphaFoldDB" id="A0A4U1BH97"/>
<dbReference type="InterPro" id="IPR011659">
    <property type="entry name" value="WD40"/>
</dbReference>
<keyword evidence="1" id="KW-1133">Transmembrane helix</keyword>
<feature type="transmembrane region" description="Helical" evidence="1">
    <location>
        <begin position="38"/>
        <end position="57"/>
    </location>
</feature>
<comment type="caution">
    <text evidence="2">The sequence shown here is derived from an EMBL/GenBank/DDBJ whole genome shotgun (WGS) entry which is preliminary data.</text>
</comment>
<evidence type="ECO:0000313" key="2">
    <source>
        <dbReference type="EMBL" id="TKB50750.1"/>
    </source>
</evidence>
<dbReference type="InterPro" id="IPR011042">
    <property type="entry name" value="6-blade_b-propeller_TolB-like"/>
</dbReference>
<evidence type="ECO:0008006" key="4">
    <source>
        <dbReference type="Google" id="ProtNLM"/>
    </source>
</evidence>
<dbReference type="Gene3D" id="2.120.10.30">
    <property type="entry name" value="TolB, C-terminal domain"/>
    <property type="match status" value="1"/>
</dbReference>
<keyword evidence="3" id="KW-1185">Reference proteome</keyword>
<evidence type="ECO:0000256" key="1">
    <source>
        <dbReference type="SAM" id="Phobius"/>
    </source>
</evidence>
<dbReference type="OrthoDB" id="9797498at2"/>
<keyword evidence="1" id="KW-0472">Membrane</keyword>
<organism evidence="2 3">
    <name type="scientific">Ferrimonas aestuarii</name>
    <dbReference type="NCBI Taxonomy" id="2569539"/>
    <lineage>
        <taxon>Bacteria</taxon>
        <taxon>Pseudomonadati</taxon>
        <taxon>Pseudomonadota</taxon>
        <taxon>Gammaproteobacteria</taxon>
        <taxon>Alteromonadales</taxon>
        <taxon>Ferrimonadaceae</taxon>
        <taxon>Ferrimonas</taxon>
    </lineage>
</organism>
<gene>
    <name evidence="2" type="ORF">FCL42_19070</name>
</gene>
<name>A0A4U1BH97_9GAMM</name>
<proteinExistence type="predicted"/>